<dbReference type="InterPro" id="IPR000644">
    <property type="entry name" value="CBS_dom"/>
</dbReference>
<proteinExistence type="predicted"/>
<dbReference type="PROSITE" id="PS50042">
    <property type="entry name" value="CNMP_BINDING_3"/>
    <property type="match status" value="1"/>
</dbReference>
<reference evidence="5 6" key="1">
    <citation type="submission" date="2020-12" db="EMBL/GenBank/DDBJ databases">
        <title>Bacterial novel species Pedobacter sp. SD-b isolated from soil.</title>
        <authorList>
            <person name="Jung H.-Y."/>
        </authorList>
    </citation>
    <scope>NUCLEOTIDE SEQUENCE [LARGE SCALE GENOMIC DNA]</scope>
    <source>
        <strain evidence="5 6">SD-b</strain>
    </source>
</reference>
<dbReference type="InterPro" id="IPR046342">
    <property type="entry name" value="CBS_dom_sf"/>
</dbReference>
<evidence type="ECO:0000259" key="3">
    <source>
        <dbReference type="PROSITE" id="PS50042"/>
    </source>
</evidence>
<accession>A0ABS1BHU6</accession>
<dbReference type="Pfam" id="PF00027">
    <property type="entry name" value="cNMP_binding"/>
    <property type="match status" value="1"/>
</dbReference>
<feature type="domain" description="CBS" evidence="4">
    <location>
        <begin position="170"/>
        <end position="228"/>
    </location>
</feature>
<dbReference type="SUPFAM" id="SSF54631">
    <property type="entry name" value="CBS-domain pair"/>
    <property type="match status" value="1"/>
</dbReference>
<dbReference type="CDD" id="cd05401">
    <property type="entry name" value="NT_GlnE_GlnD_like"/>
    <property type="match status" value="1"/>
</dbReference>
<protein>
    <submittedName>
        <fullName evidence="5">CBS domain-containing protein</fullName>
    </submittedName>
</protein>
<comment type="caution">
    <text evidence="5">The sequence shown here is derived from an EMBL/GenBank/DDBJ whole genome shotgun (WGS) entry which is preliminary data.</text>
</comment>
<dbReference type="InterPro" id="IPR000595">
    <property type="entry name" value="cNMP-bd_dom"/>
</dbReference>
<dbReference type="Pfam" id="PF00571">
    <property type="entry name" value="CBS"/>
    <property type="match status" value="2"/>
</dbReference>
<dbReference type="Proteomes" id="UP000660024">
    <property type="component" value="Unassembled WGS sequence"/>
</dbReference>
<dbReference type="PANTHER" id="PTHR43080">
    <property type="entry name" value="CBS DOMAIN-CONTAINING PROTEIN CBSX3, MITOCHONDRIAL"/>
    <property type="match status" value="1"/>
</dbReference>
<dbReference type="Pfam" id="PF10335">
    <property type="entry name" value="DUF294_C"/>
    <property type="match status" value="1"/>
</dbReference>
<evidence type="ECO:0000313" key="6">
    <source>
        <dbReference type="Proteomes" id="UP000660024"/>
    </source>
</evidence>
<dbReference type="PANTHER" id="PTHR43080:SF2">
    <property type="entry name" value="CBS DOMAIN-CONTAINING PROTEIN"/>
    <property type="match status" value="1"/>
</dbReference>
<keyword evidence="6" id="KW-1185">Reference proteome</keyword>
<dbReference type="Pfam" id="PF03445">
    <property type="entry name" value="DUF294"/>
    <property type="match status" value="1"/>
</dbReference>
<dbReference type="InterPro" id="IPR051257">
    <property type="entry name" value="Diverse_CBS-Domain"/>
</dbReference>
<dbReference type="InterPro" id="IPR005105">
    <property type="entry name" value="GlnD_Uridyltrans_N"/>
</dbReference>
<dbReference type="InterPro" id="IPR018490">
    <property type="entry name" value="cNMP-bd_dom_sf"/>
</dbReference>
<dbReference type="EMBL" id="JAEHFY010000006">
    <property type="protein sequence ID" value="MBK0382435.1"/>
    <property type="molecule type" value="Genomic_DNA"/>
</dbReference>
<dbReference type="SMART" id="SM00116">
    <property type="entry name" value="CBS"/>
    <property type="match status" value="2"/>
</dbReference>
<dbReference type="PROSITE" id="PS51371">
    <property type="entry name" value="CBS"/>
    <property type="match status" value="2"/>
</dbReference>
<evidence type="ECO:0000256" key="1">
    <source>
        <dbReference type="ARBA" id="ARBA00023122"/>
    </source>
</evidence>
<dbReference type="Gene3D" id="3.10.580.10">
    <property type="entry name" value="CBS-domain"/>
    <property type="match status" value="1"/>
</dbReference>
<gene>
    <name evidence="5" type="ORF">I5M32_05620</name>
</gene>
<organism evidence="5 6">
    <name type="scientific">Pedobacter segetis</name>
    <dbReference type="NCBI Taxonomy" id="2793069"/>
    <lineage>
        <taxon>Bacteria</taxon>
        <taxon>Pseudomonadati</taxon>
        <taxon>Bacteroidota</taxon>
        <taxon>Sphingobacteriia</taxon>
        <taxon>Sphingobacteriales</taxon>
        <taxon>Sphingobacteriaceae</taxon>
        <taxon>Pedobacter</taxon>
    </lineage>
</organism>
<dbReference type="Gene3D" id="2.60.120.10">
    <property type="entry name" value="Jelly Rolls"/>
    <property type="match status" value="1"/>
</dbReference>
<evidence type="ECO:0000259" key="4">
    <source>
        <dbReference type="PROSITE" id="PS51371"/>
    </source>
</evidence>
<dbReference type="InterPro" id="IPR014710">
    <property type="entry name" value="RmlC-like_jellyroll"/>
</dbReference>
<dbReference type="InterPro" id="IPR018821">
    <property type="entry name" value="DUF294_put_nucleoTrafse_sb-bd"/>
</dbReference>
<keyword evidence="1 2" id="KW-0129">CBS domain</keyword>
<feature type="domain" description="Cyclic nucleotide-binding" evidence="3">
    <location>
        <begin position="13"/>
        <end position="135"/>
    </location>
</feature>
<sequence>MESKLELLKETQPFKLLPEDVLIGIAEILEEVYYPKEKLLYQQDTTKLKGLDIIAEGNYESFFYDAGHNRRDLEILERGSTFGGISVLLNKKRALKTIIAKKGTKVYHLHRKEFRSLCAAYEDFFHFFTSDFGKRMLNEEFANFYRKPASFEESYIASEQLYSRKIEGVIYKDLVTANHNTPIFEVAKKMSANKVSCLFVEDDDKNIVSFVTDITLRDKVIAGQRHSEDPINTVADKNIVAISKEAYIYEAILMMFRTKSRYLLVADGNNGYLGFLSRNRLLSEQAQSPLLFIQSVKLAQSSKELKSKWQKVPNIVSQLLGRGVHAEIVNEVITTIADTISLKVIEEVFSEIGPAPAKFVYIVLGSEGRKEQTLKTDQDNAIIYEDKANEQRELVRGYFLDFSTRISDKLNDIGFDYCTGGFMAKNPQWTHSLSHWKNNYKTWIEDALPESAIKFSTFFDCRAIYGYTPIIDELREFVDSELKNPAEKFFAYMAKNALQYEPPLTFFKNIKTFTQDKKEVFDIKRAMTPIVDLVRVYALQNRIFQKENTGERLKALKEIGVFTETQLNELMQSYYYLMSLRLRKQAQQILENKLEPNNTVDIESLTKIELVTLREIFKTISNFQEGIRIKFTGGNLL</sequence>
<dbReference type="RefSeq" id="WP_200585210.1">
    <property type="nucleotide sequence ID" value="NZ_JAEHFY010000006.1"/>
</dbReference>
<dbReference type="SUPFAM" id="SSF51206">
    <property type="entry name" value="cAMP-binding domain-like"/>
    <property type="match status" value="1"/>
</dbReference>
<name>A0ABS1BHU6_9SPHI</name>
<evidence type="ECO:0000256" key="2">
    <source>
        <dbReference type="PROSITE-ProRule" id="PRU00703"/>
    </source>
</evidence>
<dbReference type="CDD" id="cd00038">
    <property type="entry name" value="CAP_ED"/>
    <property type="match status" value="1"/>
</dbReference>
<evidence type="ECO:0000313" key="5">
    <source>
        <dbReference type="EMBL" id="MBK0382435.1"/>
    </source>
</evidence>
<feature type="domain" description="CBS" evidence="4">
    <location>
        <begin position="235"/>
        <end position="292"/>
    </location>
</feature>